<comment type="caution">
    <text evidence="2">The sequence shown here is derived from an EMBL/GenBank/DDBJ whole genome shotgun (WGS) entry which is preliminary data.</text>
</comment>
<evidence type="ECO:0000313" key="3">
    <source>
        <dbReference type="Proteomes" id="UP001479290"/>
    </source>
</evidence>
<proteinExistence type="predicted"/>
<evidence type="ECO:0008006" key="4">
    <source>
        <dbReference type="Google" id="ProtNLM"/>
    </source>
</evidence>
<evidence type="ECO:0000313" key="2">
    <source>
        <dbReference type="EMBL" id="KAK9965163.1"/>
    </source>
</evidence>
<gene>
    <name evidence="2" type="ORF">ABG768_004271</name>
</gene>
<dbReference type="PANTHER" id="PTHR28457">
    <property type="entry name" value="COILED-COIL DOMAIN-CONTAINING PROTEIN 189"/>
    <property type="match status" value="1"/>
</dbReference>
<dbReference type="Proteomes" id="UP001479290">
    <property type="component" value="Unassembled WGS sequence"/>
</dbReference>
<feature type="compositionally biased region" description="Basic and acidic residues" evidence="1">
    <location>
        <begin position="1"/>
        <end position="12"/>
    </location>
</feature>
<dbReference type="Pfam" id="PF14769">
    <property type="entry name" value="CLAMP"/>
    <property type="match status" value="1"/>
</dbReference>
<reference evidence="2 3" key="1">
    <citation type="submission" date="2024-05" db="EMBL/GenBank/DDBJ databases">
        <title>A high-quality chromosomal-level genome assembly of Topmouth culter (Culter alburnus).</title>
        <authorList>
            <person name="Zhao H."/>
        </authorList>
    </citation>
    <scope>NUCLEOTIDE SEQUENCE [LARGE SCALE GENOMIC DNA]</scope>
    <source>
        <strain evidence="2">CATC2023</strain>
        <tissue evidence="2">Muscle</tissue>
    </source>
</reference>
<feature type="non-terminal residue" evidence="2">
    <location>
        <position position="421"/>
    </location>
</feature>
<dbReference type="EMBL" id="JAWDJR010000012">
    <property type="protein sequence ID" value="KAK9965163.1"/>
    <property type="molecule type" value="Genomic_DNA"/>
</dbReference>
<evidence type="ECO:0000256" key="1">
    <source>
        <dbReference type="SAM" id="MobiDB-lite"/>
    </source>
</evidence>
<dbReference type="PANTHER" id="PTHR28457:SF3">
    <property type="entry name" value="CILIARY-ASSOCIATED CALCIUM-BINDING COILED-COIL PROTEIN 1"/>
    <property type="match status" value="1"/>
</dbReference>
<name>A0AAW1ZWG6_CULAL</name>
<sequence>MSGRERSRESGRVPENSENIKRGEEADKDDTRISEMKISFPQWETLKHDQINILLNLPVHQVQLQFEDILNFKKHQTCLKEAALLEYFVNGFWWAKEMNFTSQQISFIMALLQQLLDNIKNKQASFADNFKAFTQTVLATRKSPSTEAKASFLFNTDQIKAITDYFKTSLFQHYRLYELLFNHRREEQLLKIEKCIELIPADFASPLEEGMPVDLYFHYVAPPRVQTPEKCTEESQEENMEEPGKAELEESPEDHMGFSVEDVQEVLREMTQEMLAKLQADFTEKLRVHEETYISRCKAGDPICIAELQLLWEERTTKQLLSSSKLYFLPEDTPQGRNVTHGEDEVIAVSEKVIVKLEDLVKWTVADLSSWKKGLRAIPLKPTVLKELGKNGQREALHKYRESTLNSGLNFKDVLKEKAEL</sequence>
<feature type="region of interest" description="Disordered" evidence="1">
    <location>
        <begin position="1"/>
        <end position="28"/>
    </location>
</feature>
<keyword evidence="3" id="KW-1185">Reference proteome</keyword>
<accession>A0AAW1ZWG6</accession>
<feature type="compositionally biased region" description="Basic and acidic residues" evidence="1">
    <location>
        <begin position="242"/>
        <end position="253"/>
    </location>
</feature>
<dbReference type="AlphaFoldDB" id="A0AAW1ZWG6"/>
<protein>
    <recommendedName>
        <fullName evidence="4">Ciliary associated calcium binding coiled-coil 1</fullName>
    </recommendedName>
</protein>
<organism evidence="2 3">
    <name type="scientific">Culter alburnus</name>
    <name type="common">Topmouth culter</name>
    <dbReference type="NCBI Taxonomy" id="194366"/>
    <lineage>
        <taxon>Eukaryota</taxon>
        <taxon>Metazoa</taxon>
        <taxon>Chordata</taxon>
        <taxon>Craniata</taxon>
        <taxon>Vertebrata</taxon>
        <taxon>Euteleostomi</taxon>
        <taxon>Actinopterygii</taxon>
        <taxon>Neopterygii</taxon>
        <taxon>Teleostei</taxon>
        <taxon>Ostariophysi</taxon>
        <taxon>Cypriniformes</taxon>
        <taxon>Xenocyprididae</taxon>
        <taxon>Xenocypridinae</taxon>
        <taxon>Culter</taxon>
    </lineage>
</organism>
<feature type="compositionally biased region" description="Basic and acidic residues" evidence="1">
    <location>
        <begin position="18"/>
        <end position="28"/>
    </location>
</feature>
<feature type="region of interest" description="Disordered" evidence="1">
    <location>
        <begin position="227"/>
        <end position="253"/>
    </location>
</feature>
<dbReference type="InterPro" id="IPR032727">
    <property type="entry name" value="CLAMP"/>
</dbReference>